<evidence type="ECO:0000256" key="8">
    <source>
        <dbReference type="SAM" id="SignalP"/>
    </source>
</evidence>
<dbReference type="EMBL" id="JGVP01000052">
    <property type="protein sequence ID" value="KFB86568.1"/>
    <property type="molecule type" value="Genomic_DNA"/>
</dbReference>
<evidence type="ECO:0000256" key="1">
    <source>
        <dbReference type="ARBA" id="ARBA00001231"/>
    </source>
</evidence>
<feature type="chain" id="PRO_5046618557" description="beta-N-acetylhexosaminidase" evidence="8">
    <location>
        <begin position="23"/>
        <end position="545"/>
    </location>
</feature>
<dbReference type="PANTHER" id="PTHR22600">
    <property type="entry name" value="BETA-HEXOSAMINIDASE"/>
    <property type="match status" value="1"/>
</dbReference>
<dbReference type="EC" id="3.2.1.52" evidence="3"/>
<dbReference type="SUPFAM" id="SSF51445">
    <property type="entry name" value="(Trans)glycosidases"/>
    <property type="match status" value="1"/>
</dbReference>
<evidence type="ECO:0000313" key="11">
    <source>
        <dbReference type="EMBL" id="KFB86568.1"/>
    </source>
</evidence>
<organism evidence="11 12">
    <name type="scientific">Serratia grimesii</name>
    <dbReference type="NCBI Taxonomy" id="82995"/>
    <lineage>
        <taxon>Bacteria</taxon>
        <taxon>Pseudomonadati</taxon>
        <taxon>Pseudomonadota</taxon>
        <taxon>Gammaproteobacteria</taxon>
        <taxon>Enterobacterales</taxon>
        <taxon>Yersiniaceae</taxon>
        <taxon>Serratia</taxon>
    </lineage>
</organism>
<evidence type="ECO:0000259" key="10">
    <source>
        <dbReference type="Pfam" id="PF02838"/>
    </source>
</evidence>
<dbReference type="Gene3D" id="3.20.20.80">
    <property type="entry name" value="Glycosidases"/>
    <property type="match status" value="1"/>
</dbReference>
<dbReference type="PRINTS" id="PR00738">
    <property type="entry name" value="GLHYDRLASE20"/>
</dbReference>
<comment type="similarity">
    <text evidence="2">Belongs to the glycosyl hydrolase 20 family.</text>
</comment>
<evidence type="ECO:0000256" key="2">
    <source>
        <dbReference type="ARBA" id="ARBA00006285"/>
    </source>
</evidence>
<dbReference type="InterPro" id="IPR015882">
    <property type="entry name" value="HEX_bac_N"/>
</dbReference>
<name>A0ABR4U3E5_9GAMM</name>
<comment type="caution">
    <text evidence="11">The sequence shown here is derived from an EMBL/GenBank/DDBJ whole genome shotgun (WGS) entry which is preliminary data.</text>
</comment>
<dbReference type="InterPro" id="IPR025705">
    <property type="entry name" value="Beta_hexosaminidase_sua/sub"/>
</dbReference>
<feature type="signal peptide" evidence="8">
    <location>
        <begin position="1"/>
        <end position="22"/>
    </location>
</feature>
<dbReference type="InterPro" id="IPR029018">
    <property type="entry name" value="Hex-like_dom2"/>
</dbReference>
<proteinExistence type="inferred from homology"/>
<feature type="domain" description="Beta-hexosaminidase bacterial type N-terminal" evidence="10">
    <location>
        <begin position="29"/>
        <end position="158"/>
    </location>
</feature>
<feature type="domain" description="Glycoside hydrolase family 20 catalytic" evidence="9">
    <location>
        <begin position="162"/>
        <end position="448"/>
    </location>
</feature>
<evidence type="ECO:0000313" key="12">
    <source>
        <dbReference type="Proteomes" id="UP000028721"/>
    </source>
</evidence>
<dbReference type="PANTHER" id="PTHR22600:SF57">
    <property type="entry name" value="BETA-N-ACETYLHEXOSAMINIDASE"/>
    <property type="match status" value="1"/>
</dbReference>
<sequence length="545" mass="60953">MHRTLRYTLLASSLLLSLGALAQPAGDLPLMPWPQQVELTQPAGRLVLDHRLSINVQGDDLADAQQRWRQRLELQTGWTLAPQATTDTGVVVKVDIKDKVAVQPLPGSDESYKLVVKPDGVTLTANTRFGALRGMETLLQLVQTDEQNTFLPLVSITDVPRFPWRGVLLDSARHFLPVADILRQLDGMAAAKLNVFHWHLTDDQGWRFASEHYPKLQQQASDGQFYTREQMQQVVAYATARGIRVVPEIDLPGHASSIAVAYPELMSAPGPYQMERKWGVHKPTLDPTRDDVYQFVDAIIGELAAIFPDPYLHIGGDEVDASQWKESKAIQSFMQQHQLADTHALQAYFNQKLEKILEQHQRQMVGWDEIYHPSLPRTIVIQSWQGPDSLGASAQDGYQGILSTGFYLDQPQSTAYHYRNEILPQPLGVATEVQPDEKAQSWQFSMPRLKGSAVEGSFTLVEGKQGWRGFIDFNGKSRRALHDIVWRSPQQVSFRLDTWMGGYAPGVHVGSRQNSVGYTLVGNVRYPTSGSKLATVPAGKMPAYE</sequence>
<keyword evidence="12" id="KW-1185">Reference proteome</keyword>
<dbReference type="SUPFAM" id="SSF55545">
    <property type="entry name" value="beta-N-acetylhexosaminidase-like domain"/>
    <property type="match status" value="1"/>
</dbReference>
<dbReference type="Pfam" id="PF00728">
    <property type="entry name" value="Glyco_hydro_20"/>
    <property type="match status" value="1"/>
</dbReference>
<keyword evidence="5" id="KW-0326">Glycosidase</keyword>
<comment type="catalytic activity">
    <reaction evidence="1">
        <text>Hydrolysis of terminal non-reducing N-acetyl-D-hexosamine residues in N-acetyl-beta-D-hexosaminides.</text>
        <dbReference type="EC" id="3.2.1.52"/>
    </reaction>
</comment>
<dbReference type="Proteomes" id="UP000028721">
    <property type="component" value="Unassembled WGS sequence"/>
</dbReference>
<dbReference type="Gene3D" id="3.30.379.10">
    <property type="entry name" value="Chitobiase/beta-hexosaminidase domain 2-like"/>
    <property type="match status" value="1"/>
</dbReference>
<reference evidence="11 12" key="1">
    <citation type="submission" date="2014-03" db="EMBL/GenBank/DDBJ databases">
        <title>Draft genome sequence of the Serratia grimesii strain a2.</title>
        <authorList>
            <person name="Toymentseva A."/>
            <person name="Kazakov S."/>
            <person name="Giliazeva A."/>
            <person name="Ismagilova R."/>
            <person name="Shah R."/>
            <person name="Sharipova M."/>
            <person name="Khaitlina S."/>
            <person name="Mardanova A."/>
        </authorList>
    </citation>
    <scope>NUCLEOTIDE SEQUENCE [LARGE SCALE GENOMIC DNA]</scope>
    <source>
        <strain evidence="11 12">A2</strain>
    </source>
</reference>
<dbReference type="InterPro" id="IPR017853">
    <property type="entry name" value="GH"/>
</dbReference>
<keyword evidence="8" id="KW-0732">Signal</keyword>
<dbReference type="InterPro" id="IPR015883">
    <property type="entry name" value="Glyco_hydro_20_cat"/>
</dbReference>
<evidence type="ECO:0000256" key="4">
    <source>
        <dbReference type="ARBA" id="ARBA00022801"/>
    </source>
</evidence>
<gene>
    <name evidence="11" type="ORF">CR62_19640</name>
</gene>
<protein>
    <recommendedName>
        <fullName evidence="3">beta-N-acetylhexosaminidase</fullName>
        <ecNumber evidence="3">3.2.1.52</ecNumber>
    </recommendedName>
    <alternativeName>
        <fullName evidence="6">Beta-N-acetylhexosaminidase</fullName>
    </alternativeName>
    <alternativeName>
        <fullName evidence="7">N-acetyl-beta-glucosaminidase</fullName>
    </alternativeName>
</protein>
<evidence type="ECO:0000256" key="6">
    <source>
        <dbReference type="ARBA" id="ARBA00030512"/>
    </source>
</evidence>
<accession>A0ABR4U3E5</accession>
<evidence type="ECO:0000256" key="7">
    <source>
        <dbReference type="ARBA" id="ARBA00033000"/>
    </source>
</evidence>
<dbReference type="Pfam" id="PF02838">
    <property type="entry name" value="Glyco_hydro_20b"/>
    <property type="match status" value="1"/>
</dbReference>
<evidence type="ECO:0000259" key="9">
    <source>
        <dbReference type="Pfam" id="PF00728"/>
    </source>
</evidence>
<keyword evidence="4" id="KW-0378">Hydrolase</keyword>
<evidence type="ECO:0000256" key="3">
    <source>
        <dbReference type="ARBA" id="ARBA00012663"/>
    </source>
</evidence>
<evidence type="ECO:0000256" key="5">
    <source>
        <dbReference type="ARBA" id="ARBA00023295"/>
    </source>
</evidence>